<gene>
    <name evidence="1" type="ORF">IFM89_036450</name>
</gene>
<dbReference type="OrthoDB" id="1939276at2759"/>
<dbReference type="AlphaFoldDB" id="A0A835HWM1"/>
<comment type="caution">
    <text evidence="1">The sequence shown here is derived from an EMBL/GenBank/DDBJ whole genome shotgun (WGS) entry which is preliminary data.</text>
</comment>
<name>A0A835HWM1_9MAGN</name>
<dbReference type="EMBL" id="JADFTS010000005">
    <property type="protein sequence ID" value="KAF9607500.1"/>
    <property type="molecule type" value="Genomic_DNA"/>
</dbReference>
<sequence length="145" mass="16806">MEEVVKTGILSRRWDHLWTKVQHICYNSPLSGKKEELEKFTCFVNNTLSFLKCDSIEEFSLDFSDLSPEVVNAGRMEGMRRFALQVDRWIHCAVTKKVKVLYLNLVDSKGPMYGFPYKVPGHIFSNDSITELLLCVCRLNPFRPI</sequence>
<accession>A0A835HWM1</accession>
<evidence type="ECO:0000313" key="2">
    <source>
        <dbReference type="Proteomes" id="UP000631114"/>
    </source>
</evidence>
<reference evidence="1 2" key="1">
    <citation type="submission" date="2020-10" db="EMBL/GenBank/DDBJ databases">
        <title>The Coptis chinensis genome and diversification of protoberbering-type alkaloids.</title>
        <authorList>
            <person name="Wang B."/>
            <person name="Shu S."/>
            <person name="Song C."/>
            <person name="Liu Y."/>
        </authorList>
    </citation>
    <scope>NUCLEOTIDE SEQUENCE [LARGE SCALE GENOMIC DNA]</scope>
    <source>
        <strain evidence="1">HL-2020</strain>
        <tissue evidence="1">Leaf</tissue>
    </source>
</reference>
<evidence type="ECO:0000313" key="1">
    <source>
        <dbReference type="EMBL" id="KAF9607500.1"/>
    </source>
</evidence>
<dbReference type="Proteomes" id="UP000631114">
    <property type="component" value="Unassembled WGS sequence"/>
</dbReference>
<proteinExistence type="predicted"/>
<dbReference type="PANTHER" id="PTHR31639">
    <property type="entry name" value="F-BOX PROTEIN-LIKE"/>
    <property type="match status" value="1"/>
</dbReference>
<dbReference type="PANTHER" id="PTHR31639:SF195">
    <property type="entry name" value="F-BOX DOMAIN-CONTAINING PROTEIN"/>
    <property type="match status" value="1"/>
</dbReference>
<keyword evidence="2" id="KW-1185">Reference proteome</keyword>
<organism evidence="1 2">
    <name type="scientific">Coptis chinensis</name>
    <dbReference type="NCBI Taxonomy" id="261450"/>
    <lineage>
        <taxon>Eukaryota</taxon>
        <taxon>Viridiplantae</taxon>
        <taxon>Streptophyta</taxon>
        <taxon>Embryophyta</taxon>
        <taxon>Tracheophyta</taxon>
        <taxon>Spermatophyta</taxon>
        <taxon>Magnoliopsida</taxon>
        <taxon>Ranunculales</taxon>
        <taxon>Ranunculaceae</taxon>
        <taxon>Coptidoideae</taxon>
        <taxon>Coptis</taxon>
    </lineage>
</organism>
<protein>
    <submittedName>
        <fullName evidence="1">Uncharacterized protein</fullName>
    </submittedName>
</protein>